<dbReference type="SMART" id="SM00862">
    <property type="entry name" value="Trans_reg_C"/>
    <property type="match status" value="1"/>
</dbReference>
<gene>
    <name evidence="6" type="ORF">GCM10022236_28420</name>
</gene>
<evidence type="ECO:0000259" key="5">
    <source>
        <dbReference type="PROSITE" id="PS51755"/>
    </source>
</evidence>
<dbReference type="RefSeq" id="WP_344805605.1">
    <property type="nucleotide sequence ID" value="NZ_BAABAB010000021.1"/>
</dbReference>
<dbReference type="PROSITE" id="PS51755">
    <property type="entry name" value="OMPR_PHOB"/>
    <property type="match status" value="1"/>
</dbReference>
<evidence type="ECO:0000313" key="7">
    <source>
        <dbReference type="Proteomes" id="UP001501490"/>
    </source>
</evidence>
<proteinExistence type="predicted"/>
<comment type="caution">
    <text evidence="6">The sequence shown here is derived from an EMBL/GenBank/DDBJ whole genome shotgun (WGS) entry which is preliminary data.</text>
</comment>
<protein>
    <submittedName>
        <fullName evidence="6">Response regulator transcription factor</fullName>
    </submittedName>
</protein>
<evidence type="ECO:0000256" key="1">
    <source>
        <dbReference type="ARBA" id="ARBA00023125"/>
    </source>
</evidence>
<dbReference type="Proteomes" id="UP001501490">
    <property type="component" value="Unassembled WGS sequence"/>
</dbReference>
<dbReference type="Gene3D" id="1.10.10.10">
    <property type="entry name" value="Winged helix-like DNA-binding domain superfamily/Winged helix DNA-binding domain"/>
    <property type="match status" value="1"/>
</dbReference>
<dbReference type="InterPro" id="IPR036388">
    <property type="entry name" value="WH-like_DNA-bd_sf"/>
</dbReference>
<evidence type="ECO:0000313" key="6">
    <source>
        <dbReference type="EMBL" id="GAA3624449.1"/>
    </source>
</evidence>
<dbReference type="PROSITE" id="PS50110">
    <property type="entry name" value="RESPONSE_REGULATORY"/>
    <property type="match status" value="1"/>
</dbReference>
<evidence type="ECO:0000256" key="2">
    <source>
        <dbReference type="PROSITE-ProRule" id="PRU00169"/>
    </source>
</evidence>
<name>A0ABP7A3X3_9ACTN</name>
<feature type="domain" description="Response regulatory" evidence="4">
    <location>
        <begin position="5"/>
        <end position="119"/>
    </location>
</feature>
<keyword evidence="2" id="KW-0597">Phosphoprotein</keyword>
<feature type="DNA-binding region" description="OmpR/PhoB-type" evidence="3">
    <location>
        <begin position="133"/>
        <end position="230"/>
    </location>
</feature>
<accession>A0ABP7A3X3</accession>
<dbReference type="Gene3D" id="3.40.50.2300">
    <property type="match status" value="1"/>
</dbReference>
<dbReference type="SMART" id="SM00448">
    <property type="entry name" value="REC"/>
    <property type="match status" value="1"/>
</dbReference>
<keyword evidence="7" id="KW-1185">Reference proteome</keyword>
<evidence type="ECO:0000256" key="3">
    <source>
        <dbReference type="PROSITE-ProRule" id="PRU01091"/>
    </source>
</evidence>
<organism evidence="6 7">
    <name type="scientific">Microlunatus ginsengisoli</name>
    <dbReference type="NCBI Taxonomy" id="363863"/>
    <lineage>
        <taxon>Bacteria</taxon>
        <taxon>Bacillati</taxon>
        <taxon>Actinomycetota</taxon>
        <taxon>Actinomycetes</taxon>
        <taxon>Propionibacteriales</taxon>
        <taxon>Propionibacteriaceae</taxon>
        <taxon>Microlunatus</taxon>
    </lineage>
</organism>
<dbReference type="InterPro" id="IPR001867">
    <property type="entry name" value="OmpR/PhoB-type_DNA-bd"/>
</dbReference>
<dbReference type="InterPro" id="IPR001789">
    <property type="entry name" value="Sig_transdc_resp-reg_receiver"/>
</dbReference>
<dbReference type="CDD" id="cd00383">
    <property type="entry name" value="trans_reg_C"/>
    <property type="match status" value="1"/>
</dbReference>
<dbReference type="EMBL" id="BAABAB010000021">
    <property type="protein sequence ID" value="GAA3624449.1"/>
    <property type="molecule type" value="Genomic_DNA"/>
</dbReference>
<sequence>MSPDHVLVVDDDDGIREMLQSTLTFAGFRVSAAESAESALRLIDDQHPDALVLDVMMPGLDGFELLQLLRHRGDDLPVLFLTARDAVDDRVRGLRLGADDYLTKPFSVVEVTARLEALLRRARSNRTEPDGDDAVLRCADLELDEDRHQVRRGGSPVELSPTEFRLLALLLLHQGRVLSKAQILDQLWQYDFGGDSNVVERFVSNLRHKIDVLGPPLIHTVRGFGYTIREPEEQP</sequence>
<dbReference type="PANTHER" id="PTHR48111:SF28">
    <property type="entry name" value="TRANSCRIPTIONAL REGULATORY PROTEIN TCRX-RELATED"/>
    <property type="match status" value="1"/>
</dbReference>
<dbReference type="PANTHER" id="PTHR48111">
    <property type="entry name" value="REGULATOR OF RPOS"/>
    <property type="match status" value="1"/>
</dbReference>
<evidence type="ECO:0000259" key="4">
    <source>
        <dbReference type="PROSITE" id="PS50110"/>
    </source>
</evidence>
<reference evidence="7" key="1">
    <citation type="journal article" date="2019" name="Int. J. Syst. Evol. Microbiol.">
        <title>The Global Catalogue of Microorganisms (GCM) 10K type strain sequencing project: providing services to taxonomists for standard genome sequencing and annotation.</title>
        <authorList>
            <consortium name="The Broad Institute Genomics Platform"/>
            <consortium name="The Broad Institute Genome Sequencing Center for Infectious Disease"/>
            <person name="Wu L."/>
            <person name="Ma J."/>
        </authorList>
    </citation>
    <scope>NUCLEOTIDE SEQUENCE [LARGE SCALE GENOMIC DNA]</scope>
    <source>
        <strain evidence="7">JCM 16929</strain>
    </source>
</reference>
<dbReference type="InterPro" id="IPR039420">
    <property type="entry name" value="WalR-like"/>
</dbReference>
<dbReference type="InterPro" id="IPR011006">
    <property type="entry name" value="CheY-like_superfamily"/>
</dbReference>
<dbReference type="Gene3D" id="6.10.250.690">
    <property type="match status" value="1"/>
</dbReference>
<dbReference type="SUPFAM" id="SSF52172">
    <property type="entry name" value="CheY-like"/>
    <property type="match status" value="1"/>
</dbReference>
<feature type="modified residue" description="4-aspartylphosphate" evidence="2">
    <location>
        <position position="54"/>
    </location>
</feature>
<dbReference type="Pfam" id="PF00072">
    <property type="entry name" value="Response_reg"/>
    <property type="match status" value="1"/>
</dbReference>
<feature type="domain" description="OmpR/PhoB-type" evidence="5">
    <location>
        <begin position="133"/>
        <end position="230"/>
    </location>
</feature>
<dbReference type="Pfam" id="PF00486">
    <property type="entry name" value="Trans_reg_C"/>
    <property type="match status" value="1"/>
</dbReference>
<keyword evidence="1 3" id="KW-0238">DNA-binding</keyword>